<dbReference type="EMBL" id="BAAAQR010000010">
    <property type="protein sequence ID" value="GAA2150642.1"/>
    <property type="molecule type" value="Genomic_DNA"/>
</dbReference>
<reference evidence="2" key="1">
    <citation type="journal article" date="2019" name="Int. J. Syst. Evol. Microbiol.">
        <title>The Global Catalogue of Microorganisms (GCM) 10K type strain sequencing project: providing services to taxonomists for standard genome sequencing and annotation.</title>
        <authorList>
            <consortium name="The Broad Institute Genomics Platform"/>
            <consortium name="The Broad Institute Genome Sequencing Center for Infectious Disease"/>
            <person name="Wu L."/>
            <person name="Ma J."/>
        </authorList>
    </citation>
    <scope>NUCLEOTIDE SEQUENCE [LARGE SCALE GENOMIC DNA]</scope>
    <source>
        <strain evidence="2">JCM 16022</strain>
    </source>
</reference>
<sequence>MTTQLHQAFGIVAARAHQAQDPALLRDLELARQADRRARRVLRRRTR</sequence>
<dbReference type="Proteomes" id="UP001501771">
    <property type="component" value="Unassembled WGS sequence"/>
</dbReference>
<accession>A0ABP5LPU5</accession>
<keyword evidence="2" id="KW-1185">Reference proteome</keyword>
<protein>
    <submittedName>
        <fullName evidence="1">Uncharacterized protein</fullName>
    </submittedName>
</protein>
<comment type="caution">
    <text evidence="1">The sequence shown here is derived from an EMBL/GenBank/DDBJ whole genome shotgun (WGS) entry which is preliminary data.</text>
</comment>
<organism evidence="1 2">
    <name type="scientific">Nocardioides koreensis</name>
    <dbReference type="NCBI Taxonomy" id="433651"/>
    <lineage>
        <taxon>Bacteria</taxon>
        <taxon>Bacillati</taxon>
        <taxon>Actinomycetota</taxon>
        <taxon>Actinomycetes</taxon>
        <taxon>Propionibacteriales</taxon>
        <taxon>Nocardioidaceae</taxon>
        <taxon>Nocardioides</taxon>
    </lineage>
</organism>
<gene>
    <name evidence="1" type="ORF">GCM10009844_31800</name>
</gene>
<name>A0ABP5LPU5_9ACTN</name>
<evidence type="ECO:0000313" key="2">
    <source>
        <dbReference type="Proteomes" id="UP001501771"/>
    </source>
</evidence>
<dbReference type="RefSeq" id="WP_344154315.1">
    <property type="nucleotide sequence ID" value="NZ_BAAAQR010000010.1"/>
</dbReference>
<proteinExistence type="predicted"/>
<evidence type="ECO:0000313" key="1">
    <source>
        <dbReference type="EMBL" id="GAA2150642.1"/>
    </source>
</evidence>